<keyword evidence="3 4" id="KW-0413">Isomerase</keyword>
<proteinExistence type="inferred from homology"/>
<dbReference type="InterPro" id="IPR020095">
    <property type="entry name" value="PsdUridine_synth_TruA_C"/>
</dbReference>
<dbReference type="Proteomes" id="UP001209878">
    <property type="component" value="Unassembled WGS sequence"/>
</dbReference>
<dbReference type="InterPro" id="IPR020094">
    <property type="entry name" value="TruA/RsuA/RluB/E/F_N"/>
</dbReference>
<accession>A0AAD9PFU6</accession>
<comment type="caution">
    <text evidence="6">The sequence shown here is derived from an EMBL/GenBank/DDBJ whole genome shotgun (WGS) entry which is preliminary data.</text>
</comment>
<dbReference type="AlphaFoldDB" id="A0AAD9PFU6"/>
<evidence type="ECO:0000256" key="4">
    <source>
        <dbReference type="RuleBase" id="RU003792"/>
    </source>
</evidence>
<feature type="domain" description="Pseudouridine synthase I TruA alpha/beta" evidence="5">
    <location>
        <begin position="193"/>
        <end position="234"/>
    </location>
</feature>
<dbReference type="Pfam" id="PF01416">
    <property type="entry name" value="PseudoU_synth_1"/>
    <property type="match status" value="1"/>
</dbReference>
<sequence>MYSLYEQRSLQDLQVSAPVQFVTSSRTDKGVHALCNAVHVDLKHRSDGVAYHPDVVTTVMNQNMVMMKEPVRVLKTRRVADDFHCRFRARCRSYVYRLSICRQPEQKWTLAYTPMEFMHSCFVSVPIVDTQLTWTCCVRGRPSCLALITTGASQRRSSRGRIPVKTVSIDVRPGRGFLQEYSPFYQDQFDHWDLCYNSHSFLYKQIRKMTSVILAVGRGRLDTATVRDMLDRPGEKPLKDTNLQFESTENIDEDVRHDLQHS</sequence>
<dbReference type="PANTHER" id="PTHR11142">
    <property type="entry name" value="PSEUDOURIDYLATE SYNTHASE"/>
    <property type="match status" value="1"/>
</dbReference>
<dbReference type="SUPFAM" id="SSF55120">
    <property type="entry name" value="Pseudouridine synthase"/>
    <property type="match status" value="1"/>
</dbReference>
<evidence type="ECO:0000256" key="2">
    <source>
        <dbReference type="ARBA" id="ARBA00022694"/>
    </source>
</evidence>
<dbReference type="PANTHER" id="PTHR11142:SF0">
    <property type="entry name" value="TRNA PSEUDOURIDINE SYNTHASE-LIKE 1"/>
    <property type="match status" value="1"/>
</dbReference>
<reference evidence="6" key="1">
    <citation type="journal article" date="2023" name="Mol. Biol. Evol.">
        <title>Third-Generation Sequencing Reveals the Adaptive Role of the Epigenome in Three Deep-Sea Polychaetes.</title>
        <authorList>
            <person name="Perez M."/>
            <person name="Aroh O."/>
            <person name="Sun Y."/>
            <person name="Lan Y."/>
            <person name="Juniper S.K."/>
            <person name="Young C.R."/>
            <person name="Angers B."/>
            <person name="Qian P.Y."/>
        </authorList>
    </citation>
    <scope>NUCLEOTIDE SEQUENCE</scope>
    <source>
        <strain evidence="6">R07B-5</strain>
    </source>
</reference>
<dbReference type="InterPro" id="IPR001406">
    <property type="entry name" value="PsdUridine_synth_TruA"/>
</dbReference>
<evidence type="ECO:0000313" key="7">
    <source>
        <dbReference type="Proteomes" id="UP001209878"/>
    </source>
</evidence>
<dbReference type="EMBL" id="JAODUO010000006">
    <property type="protein sequence ID" value="KAK2193772.1"/>
    <property type="molecule type" value="Genomic_DNA"/>
</dbReference>
<evidence type="ECO:0000259" key="5">
    <source>
        <dbReference type="Pfam" id="PF01416"/>
    </source>
</evidence>
<gene>
    <name evidence="6" type="ORF">NP493_5g00004</name>
</gene>
<dbReference type="Gene3D" id="3.30.70.580">
    <property type="entry name" value="Pseudouridine synthase I, catalytic domain, N-terminal subdomain"/>
    <property type="match status" value="1"/>
</dbReference>
<evidence type="ECO:0000256" key="3">
    <source>
        <dbReference type="ARBA" id="ARBA00023235"/>
    </source>
</evidence>
<dbReference type="GO" id="GO:0031119">
    <property type="term" value="P:tRNA pseudouridine synthesis"/>
    <property type="evidence" value="ECO:0007669"/>
    <property type="project" value="TreeGrafter"/>
</dbReference>
<comment type="catalytic activity">
    <reaction evidence="4">
        <text>uridine(38/39/40) in tRNA = pseudouridine(38/39/40) in tRNA</text>
        <dbReference type="Rhea" id="RHEA:22376"/>
        <dbReference type="Rhea" id="RHEA-COMP:10085"/>
        <dbReference type="Rhea" id="RHEA-COMP:10087"/>
        <dbReference type="ChEBI" id="CHEBI:65314"/>
        <dbReference type="ChEBI" id="CHEBI:65315"/>
        <dbReference type="EC" id="5.4.99.12"/>
    </reaction>
</comment>
<protein>
    <recommendedName>
        <fullName evidence="4">tRNA pseudouridine synthase</fullName>
        <ecNumber evidence="4">5.4.99.12</ecNumber>
    </recommendedName>
</protein>
<dbReference type="InterPro" id="IPR020097">
    <property type="entry name" value="PsdUridine_synth_TruA_a/b_dom"/>
</dbReference>
<evidence type="ECO:0000256" key="1">
    <source>
        <dbReference type="ARBA" id="ARBA00009375"/>
    </source>
</evidence>
<keyword evidence="7" id="KW-1185">Reference proteome</keyword>
<comment type="similarity">
    <text evidence="1 4">Belongs to the tRNA pseudouridine synthase TruA family.</text>
</comment>
<dbReference type="InterPro" id="IPR020103">
    <property type="entry name" value="PsdUridine_synth_cat_dom_sf"/>
</dbReference>
<keyword evidence="2 4" id="KW-0819">tRNA processing</keyword>
<dbReference type="Gene3D" id="3.30.70.660">
    <property type="entry name" value="Pseudouridine synthase I, catalytic domain, C-terminal subdomain"/>
    <property type="match status" value="1"/>
</dbReference>
<dbReference type="GO" id="GO:0160147">
    <property type="term" value="F:tRNA pseudouridine(38-40) synthase activity"/>
    <property type="evidence" value="ECO:0007669"/>
    <property type="project" value="UniProtKB-EC"/>
</dbReference>
<organism evidence="6 7">
    <name type="scientific">Ridgeia piscesae</name>
    <name type="common">Tubeworm</name>
    <dbReference type="NCBI Taxonomy" id="27915"/>
    <lineage>
        <taxon>Eukaryota</taxon>
        <taxon>Metazoa</taxon>
        <taxon>Spiralia</taxon>
        <taxon>Lophotrochozoa</taxon>
        <taxon>Annelida</taxon>
        <taxon>Polychaeta</taxon>
        <taxon>Sedentaria</taxon>
        <taxon>Canalipalpata</taxon>
        <taxon>Sabellida</taxon>
        <taxon>Siboglinidae</taxon>
        <taxon>Ridgeia</taxon>
    </lineage>
</organism>
<name>A0AAD9PFU6_RIDPI</name>
<evidence type="ECO:0000313" key="6">
    <source>
        <dbReference type="EMBL" id="KAK2193772.1"/>
    </source>
</evidence>
<dbReference type="EC" id="5.4.99.12" evidence="4"/>
<dbReference type="GO" id="GO:0003723">
    <property type="term" value="F:RNA binding"/>
    <property type="evidence" value="ECO:0007669"/>
    <property type="project" value="InterPro"/>
</dbReference>